<feature type="region of interest" description="Disordered" evidence="1">
    <location>
        <begin position="527"/>
        <end position="622"/>
    </location>
</feature>
<feature type="compositionally biased region" description="Polar residues" evidence="1">
    <location>
        <begin position="458"/>
        <end position="473"/>
    </location>
</feature>
<keyword evidence="4" id="KW-1185">Reference proteome</keyword>
<dbReference type="PANTHER" id="PTHR37577:SF1">
    <property type="entry name" value="INTEGRAL MEMBRANE PROTEIN"/>
    <property type="match status" value="1"/>
</dbReference>
<feature type="compositionally biased region" description="Polar residues" evidence="1">
    <location>
        <begin position="398"/>
        <end position="419"/>
    </location>
</feature>
<organism evidence="3 4">
    <name type="scientific">Apiospora saccharicola</name>
    <dbReference type="NCBI Taxonomy" id="335842"/>
    <lineage>
        <taxon>Eukaryota</taxon>
        <taxon>Fungi</taxon>
        <taxon>Dikarya</taxon>
        <taxon>Ascomycota</taxon>
        <taxon>Pezizomycotina</taxon>
        <taxon>Sordariomycetes</taxon>
        <taxon>Xylariomycetidae</taxon>
        <taxon>Amphisphaeriales</taxon>
        <taxon>Apiosporaceae</taxon>
        <taxon>Apiospora</taxon>
    </lineage>
</organism>
<evidence type="ECO:0000256" key="1">
    <source>
        <dbReference type="SAM" id="MobiDB-lite"/>
    </source>
</evidence>
<evidence type="ECO:0000313" key="4">
    <source>
        <dbReference type="Proteomes" id="UP001446871"/>
    </source>
</evidence>
<feature type="compositionally biased region" description="Low complexity" evidence="1">
    <location>
        <begin position="527"/>
        <end position="550"/>
    </location>
</feature>
<feature type="compositionally biased region" description="Low complexity" evidence="1">
    <location>
        <begin position="562"/>
        <end position="572"/>
    </location>
</feature>
<feature type="transmembrane region" description="Helical" evidence="2">
    <location>
        <begin position="48"/>
        <end position="74"/>
    </location>
</feature>
<gene>
    <name evidence="3" type="ORF">PG996_003150</name>
</gene>
<feature type="transmembrane region" description="Helical" evidence="2">
    <location>
        <begin position="354"/>
        <end position="377"/>
    </location>
</feature>
<dbReference type="Proteomes" id="UP001446871">
    <property type="component" value="Unassembled WGS sequence"/>
</dbReference>
<evidence type="ECO:0000313" key="3">
    <source>
        <dbReference type="EMBL" id="KAK8076980.1"/>
    </source>
</evidence>
<keyword evidence="2" id="KW-0812">Transmembrane</keyword>
<reference evidence="3 4" key="1">
    <citation type="submission" date="2023-01" db="EMBL/GenBank/DDBJ databases">
        <title>Analysis of 21 Apiospora genomes using comparative genomics revels a genus with tremendous synthesis potential of carbohydrate active enzymes and secondary metabolites.</title>
        <authorList>
            <person name="Sorensen T."/>
        </authorList>
    </citation>
    <scope>NUCLEOTIDE SEQUENCE [LARGE SCALE GENOMIC DNA]</scope>
    <source>
        <strain evidence="3 4">CBS 83171</strain>
    </source>
</reference>
<comment type="caution">
    <text evidence="3">The sequence shown here is derived from an EMBL/GenBank/DDBJ whole genome shotgun (WGS) entry which is preliminary data.</text>
</comment>
<feature type="compositionally biased region" description="Polar residues" evidence="1">
    <location>
        <begin position="611"/>
        <end position="622"/>
    </location>
</feature>
<accession>A0ABR1W0H8</accession>
<sequence length="622" mass="67341">MGAYVSVHECQSRYNVTINCDQTFDNETNTYKSLGGIERGQFPGDPDIAGIGIIGVFLGATCFALFISAIDVIWQALKTYAPRFGPRLIIVLSPQPRERLKKPDRISLTDILESILLPCSDQQIFTGAAYAMTLRYYQGCTISAYHYNIVANMLLISCATHLMSVTIVRHYWRYPLVAMLRVVCITGVFIATGLLMVNQNADEMTDLHFPTEIPAANTTTNTFHNTTSNADAFFHKTLQQSAPGNKIHGWNWFIVLLLFYIAAGLAEVIRFFRRNRHRADWRGKAGKRLSLVFKPKSVLRRWVSFGYLLYLGAGIGISSAAVVLSASYIFGLRTWVARSGWMEMKNDLSPEDDWISFGQAVPIFTSALVLFTALQVISEKAAQKKRDRHADEERPAQDGTTIFYNDPKQNYSLLDNNNVPGDHKADTAYYGANQVASPPAGRASGRSSQVSPFHVSPHSDSNTSTPRPSNVFRSSGGPTPQPPGPGLGLGLGLHNTSPLLGNNSSSSIVLKPPPQSVVVAMPANAAATATPPRGPLTSRFSSGSSRYSSSNPPPVSPPSPTPATTSRPPSGTDAPLSQQDDGAGGSPGQSRQQGRGVSGASWSALPEARRTSNGSWMSSRGG</sequence>
<feature type="transmembrane region" description="Helical" evidence="2">
    <location>
        <begin position="250"/>
        <end position="272"/>
    </location>
</feature>
<feature type="region of interest" description="Disordered" evidence="1">
    <location>
        <begin position="382"/>
        <end position="498"/>
    </location>
</feature>
<feature type="transmembrane region" description="Helical" evidence="2">
    <location>
        <begin position="178"/>
        <end position="197"/>
    </location>
</feature>
<dbReference type="InterPro" id="IPR053018">
    <property type="entry name" value="Elsinochrome_Biosynth-Asso"/>
</dbReference>
<feature type="compositionally biased region" description="Low complexity" evidence="1">
    <location>
        <begin position="588"/>
        <end position="601"/>
    </location>
</feature>
<dbReference type="PANTHER" id="PTHR37577">
    <property type="entry name" value="INTEGRAL MEMBRANE PROTEIN"/>
    <property type="match status" value="1"/>
</dbReference>
<keyword evidence="2" id="KW-1133">Transmembrane helix</keyword>
<feature type="compositionally biased region" description="Basic and acidic residues" evidence="1">
    <location>
        <begin position="382"/>
        <end position="396"/>
    </location>
</feature>
<dbReference type="EMBL" id="JAQQWM010000002">
    <property type="protein sequence ID" value="KAK8076980.1"/>
    <property type="molecule type" value="Genomic_DNA"/>
</dbReference>
<feature type="transmembrane region" description="Helical" evidence="2">
    <location>
        <begin position="307"/>
        <end position="330"/>
    </location>
</feature>
<feature type="compositionally biased region" description="Pro residues" evidence="1">
    <location>
        <begin position="551"/>
        <end position="561"/>
    </location>
</feature>
<proteinExistence type="predicted"/>
<evidence type="ECO:0000256" key="2">
    <source>
        <dbReference type="SAM" id="Phobius"/>
    </source>
</evidence>
<protein>
    <submittedName>
        <fullName evidence="3">Uncharacterized protein</fullName>
    </submittedName>
</protein>
<keyword evidence="2" id="KW-0472">Membrane</keyword>
<name>A0ABR1W0H8_9PEZI</name>